<dbReference type="GO" id="GO:0016788">
    <property type="term" value="F:hydrolase activity, acting on ester bonds"/>
    <property type="evidence" value="ECO:0007669"/>
    <property type="project" value="InterPro"/>
</dbReference>
<keyword evidence="2" id="KW-0540">Nuclease</keyword>
<dbReference type="AlphaFoldDB" id="A0A6N7W260"/>
<accession>A0A6N7W260</accession>
<dbReference type="Proteomes" id="UP000436047">
    <property type="component" value="Unassembled WGS sequence"/>
</dbReference>
<dbReference type="RefSeq" id="WP_154464511.1">
    <property type="nucleotide sequence ID" value="NZ_VUMI01000014.1"/>
</dbReference>
<reference evidence="5 6" key="1">
    <citation type="submission" date="2019-08" db="EMBL/GenBank/DDBJ databases">
        <title>In-depth cultivation of the pig gut microbiome towards novel bacterial diversity and tailored functional studies.</title>
        <authorList>
            <person name="Wylensek D."/>
            <person name="Hitch T.C.A."/>
            <person name="Clavel T."/>
        </authorList>
    </citation>
    <scope>NUCLEOTIDE SEQUENCE [LARGE SCALE GENOMIC DNA]</scope>
    <source>
        <strain evidence="5 6">WCA-389-WT-23B</strain>
    </source>
</reference>
<dbReference type="GO" id="GO:0004518">
    <property type="term" value="F:nuclease activity"/>
    <property type="evidence" value="ECO:0007669"/>
    <property type="project" value="UniProtKB-KW"/>
</dbReference>
<dbReference type="GeneID" id="86053415"/>
<gene>
    <name evidence="5" type="ORF">FYJ45_10140</name>
</gene>
<proteinExistence type="predicted"/>
<dbReference type="EMBL" id="VUMI01000014">
    <property type="protein sequence ID" value="MSS88642.1"/>
    <property type="molecule type" value="Genomic_DNA"/>
</dbReference>
<evidence type="ECO:0000313" key="5">
    <source>
        <dbReference type="EMBL" id="MSS88642.1"/>
    </source>
</evidence>
<sequence length="168" mass="18588">MRNFRVSDESGHQEAIFSWCDYNRNRYPELELLYHVPNGGKRDAATARALKRQGVKAGISDLVLPVARCGYHGLYVELKAPGGKLEQSQVDFLQAVEGQGYLALVCVGWQAAVQTLSVYLDGAEPEAQPLKTKSTPKEGTYYLELKNRQDVLKPAATYADQDTLLPAT</sequence>
<comment type="caution">
    <text evidence="5">The sequence shown here is derived from an EMBL/GenBank/DDBJ whole genome shotgun (WGS) entry which is preliminary data.</text>
</comment>
<evidence type="ECO:0000256" key="1">
    <source>
        <dbReference type="ARBA" id="ARBA00001946"/>
    </source>
</evidence>
<evidence type="ECO:0000256" key="2">
    <source>
        <dbReference type="ARBA" id="ARBA00022722"/>
    </source>
</evidence>
<dbReference type="InterPro" id="IPR014883">
    <property type="entry name" value="VRR_NUC"/>
</dbReference>
<dbReference type="GO" id="GO:0003676">
    <property type="term" value="F:nucleic acid binding"/>
    <property type="evidence" value="ECO:0007669"/>
    <property type="project" value="InterPro"/>
</dbReference>
<evidence type="ECO:0000313" key="6">
    <source>
        <dbReference type="Proteomes" id="UP000436047"/>
    </source>
</evidence>
<keyword evidence="6" id="KW-1185">Reference proteome</keyword>
<dbReference type="Pfam" id="PF08774">
    <property type="entry name" value="VRR_NUC"/>
    <property type="match status" value="1"/>
</dbReference>
<comment type="cofactor">
    <cofactor evidence="1">
        <name>Mg(2+)</name>
        <dbReference type="ChEBI" id="CHEBI:18420"/>
    </cofactor>
</comment>
<feature type="domain" description="VRR-NUC" evidence="4">
    <location>
        <begin position="7"/>
        <end position="109"/>
    </location>
</feature>
<evidence type="ECO:0000256" key="3">
    <source>
        <dbReference type="ARBA" id="ARBA00022801"/>
    </source>
</evidence>
<dbReference type="Gene3D" id="3.40.1350.10">
    <property type="match status" value="1"/>
</dbReference>
<dbReference type="InterPro" id="IPR011856">
    <property type="entry name" value="tRNA_endonuc-like_dom_sf"/>
</dbReference>
<name>A0A6N7W260_9FIRM</name>
<evidence type="ECO:0000259" key="4">
    <source>
        <dbReference type="SMART" id="SM00990"/>
    </source>
</evidence>
<protein>
    <submittedName>
        <fullName evidence="5">VRR-NUC domain-containing protein</fullName>
    </submittedName>
</protein>
<organism evidence="5 6">
    <name type="scientific">Eisenbergiella porci</name>
    <dbReference type="NCBI Taxonomy" id="2652274"/>
    <lineage>
        <taxon>Bacteria</taxon>
        <taxon>Bacillati</taxon>
        <taxon>Bacillota</taxon>
        <taxon>Clostridia</taxon>
        <taxon>Lachnospirales</taxon>
        <taxon>Lachnospiraceae</taxon>
        <taxon>Eisenbergiella</taxon>
    </lineage>
</organism>
<dbReference type="SMART" id="SM00990">
    <property type="entry name" value="VRR_NUC"/>
    <property type="match status" value="1"/>
</dbReference>
<keyword evidence="3" id="KW-0378">Hydrolase</keyword>